<dbReference type="EMBL" id="KN833020">
    <property type="protein sequence ID" value="KIM77952.1"/>
    <property type="molecule type" value="Genomic_DNA"/>
</dbReference>
<keyword evidence="2" id="KW-1185">Reference proteome</keyword>
<dbReference type="AlphaFoldDB" id="A0A0C3BKU1"/>
<dbReference type="HOGENOM" id="CLU_1661462_0_0_1"/>
<organism evidence="1 2">
    <name type="scientific">Piloderma croceum (strain F 1598)</name>
    <dbReference type="NCBI Taxonomy" id="765440"/>
    <lineage>
        <taxon>Eukaryota</taxon>
        <taxon>Fungi</taxon>
        <taxon>Dikarya</taxon>
        <taxon>Basidiomycota</taxon>
        <taxon>Agaricomycotina</taxon>
        <taxon>Agaricomycetes</taxon>
        <taxon>Agaricomycetidae</taxon>
        <taxon>Atheliales</taxon>
        <taxon>Atheliaceae</taxon>
        <taxon>Piloderma</taxon>
    </lineage>
</organism>
<dbReference type="Proteomes" id="UP000054166">
    <property type="component" value="Unassembled WGS sequence"/>
</dbReference>
<reference evidence="2" key="2">
    <citation type="submission" date="2015-01" db="EMBL/GenBank/DDBJ databases">
        <title>Evolutionary Origins and Diversification of the Mycorrhizal Mutualists.</title>
        <authorList>
            <consortium name="DOE Joint Genome Institute"/>
            <consortium name="Mycorrhizal Genomics Consortium"/>
            <person name="Kohler A."/>
            <person name="Kuo A."/>
            <person name="Nagy L.G."/>
            <person name="Floudas D."/>
            <person name="Copeland A."/>
            <person name="Barry K.W."/>
            <person name="Cichocki N."/>
            <person name="Veneault-Fourrey C."/>
            <person name="LaButti K."/>
            <person name="Lindquist E.A."/>
            <person name="Lipzen A."/>
            <person name="Lundell T."/>
            <person name="Morin E."/>
            <person name="Murat C."/>
            <person name="Riley R."/>
            <person name="Ohm R."/>
            <person name="Sun H."/>
            <person name="Tunlid A."/>
            <person name="Henrissat B."/>
            <person name="Grigoriev I.V."/>
            <person name="Hibbett D.S."/>
            <person name="Martin F."/>
        </authorList>
    </citation>
    <scope>NUCLEOTIDE SEQUENCE [LARGE SCALE GENOMIC DNA]</scope>
    <source>
        <strain evidence="2">F 1598</strain>
    </source>
</reference>
<evidence type="ECO:0000313" key="1">
    <source>
        <dbReference type="EMBL" id="KIM77952.1"/>
    </source>
</evidence>
<gene>
    <name evidence="1" type="ORF">PILCRDRAFT_11613</name>
</gene>
<protein>
    <submittedName>
        <fullName evidence="1">Uncharacterized protein</fullName>
    </submittedName>
</protein>
<evidence type="ECO:0000313" key="2">
    <source>
        <dbReference type="Proteomes" id="UP000054166"/>
    </source>
</evidence>
<sequence>MDSPTPGKAIIPGVARAEVQSALLRTLRVCPCLAGYHSSLVNNQWLNRSSGASKRTSESHALAVGSNANGTEKITHKLFARHHRIALTSIILQHGKFDIQMFISRTLDHLKPFCYTIYVDIVSLPVKYNAIPRTYSGSHRFRPTRLYATSLRWFVNRSG</sequence>
<reference evidence="1 2" key="1">
    <citation type="submission" date="2014-04" db="EMBL/GenBank/DDBJ databases">
        <authorList>
            <consortium name="DOE Joint Genome Institute"/>
            <person name="Kuo A."/>
            <person name="Tarkka M."/>
            <person name="Buscot F."/>
            <person name="Kohler A."/>
            <person name="Nagy L.G."/>
            <person name="Floudas D."/>
            <person name="Copeland A."/>
            <person name="Barry K.W."/>
            <person name="Cichocki N."/>
            <person name="Veneault-Fourrey C."/>
            <person name="LaButti K."/>
            <person name="Lindquist E.A."/>
            <person name="Lipzen A."/>
            <person name="Lundell T."/>
            <person name="Morin E."/>
            <person name="Murat C."/>
            <person name="Sun H."/>
            <person name="Tunlid A."/>
            <person name="Henrissat B."/>
            <person name="Grigoriev I.V."/>
            <person name="Hibbett D.S."/>
            <person name="Martin F."/>
            <person name="Nordberg H.P."/>
            <person name="Cantor M.N."/>
            <person name="Hua S.X."/>
        </authorList>
    </citation>
    <scope>NUCLEOTIDE SEQUENCE [LARGE SCALE GENOMIC DNA]</scope>
    <source>
        <strain evidence="1 2">F 1598</strain>
    </source>
</reference>
<name>A0A0C3BKU1_PILCF</name>
<accession>A0A0C3BKU1</accession>
<proteinExistence type="predicted"/>
<dbReference type="InParanoid" id="A0A0C3BKU1"/>